<dbReference type="InterPro" id="IPR020846">
    <property type="entry name" value="MFS_dom"/>
</dbReference>
<keyword evidence="5 8" id="KW-0812">Transmembrane</keyword>
<reference evidence="10 11" key="1">
    <citation type="submission" date="2019-12" db="EMBL/GenBank/DDBJ databases">
        <title>Nocardia sp. nov. ET3-3 isolated from soil.</title>
        <authorList>
            <person name="Kanchanasin P."/>
            <person name="Tanasupawat S."/>
            <person name="Yuki M."/>
            <person name="Kudo T."/>
        </authorList>
    </citation>
    <scope>NUCLEOTIDE SEQUENCE [LARGE SCALE GENOMIC DNA]</scope>
    <source>
        <strain evidence="10 11">ET3-3</strain>
    </source>
</reference>
<accession>A0A7K1URP8</accession>
<feature type="transmembrane region" description="Helical" evidence="8">
    <location>
        <begin position="98"/>
        <end position="118"/>
    </location>
</feature>
<dbReference type="AlphaFoldDB" id="A0A7K1URP8"/>
<evidence type="ECO:0000313" key="10">
    <source>
        <dbReference type="EMBL" id="MVU76819.1"/>
    </source>
</evidence>
<feature type="transmembrane region" description="Helical" evidence="8">
    <location>
        <begin position="378"/>
        <end position="403"/>
    </location>
</feature>
<dbReference type="PANTHER" id="PTHR42718:SF9">
    <property type="entry name" value="MAJOR FACILITATOR SUPERFAMILY MULTIDRUG TRANSPORTER MFSC"/>
    <property type="match status" value="1"/>
</dbReference>
<dbReference type="GO" id="GO:0005886">
    <property type="term" value="C:plasma membrane"/>
    <property type="evidence" value="ECO:0007669"/>
    <property type="project" value="UniProtKB-SubCell"/>
</dbReference>
<evidence type="ECO:0000256" key="8">
    <source>
        <dbReference type="SAM" id="Phobius"/>
    </source>
</evidence>
<feature type="transmembrane region" description="Helical" evidence="8">
    <location>
        <begin position="71"/>
        <end position="91"/>
    </location>
</feature>
<feature type="transmembrane region" description="Helical" evidence="8">
    <location>
        <begin position="124"/>
        <end position="145"/>
    </location>
</feature>
<feature type="transmembrane region" description="Helical" evidence="8">
    <location>
        <begin position="187"/>
        <end position="206"/>
    </location>
</feature>
<keyword evidence="11" id="KW-1185">Reference proteome</keyword>
<feature type="transmembrane region" description="Helical" evidence="8">
    <location>
        <begin position="291"/>
        <end position="314"/>
    </location>
</feature>
<keyword evidence="4" id="KW-1003">Cell membrane</keyword>
<evidence type="ECO:0000256" key="3">
    <source>
        <dbReference type="ARBA" id="ARBA00022448"/>
    </source>
</evidence>
<dbReference type="Gene3D" id="1.20.1250.20">
    <property type="entry name" value="MFS general substrate transporter like domains"/>
    <property type="match status" value="2"/>
</dbReference>
<evidence type="ECO:0000256" key="6">
    <source>
        <dbReference type="ARBA" id="ARBA00022989"/>
    </source>
</evidence>
<dbReference type="SUPFAM" id="SSF103473">
    <property type="entry name" value="MFS general substrate transporter"/>
    <property type="match status" value="1"/>
</dbReference>
<evidence type="ECO:0000259" key="9">
    <source>
        <dbReference type="PROSITE" id="PS50850"/>
    </source>
</evidence>
<protein>
    <submittedName>
        <fullName evidence="10">DHA2 family efflux MFS transporter permease subunit</fullName>
    </submittedName>
</protein>
<sequence length="494" mass="50267">MRSDTQTSGIGGVPVAAPAPTASDKIPAHVWRTAGVVVFGAVMGMLDTSLVNIGLRTIGNDLGASLATIQWVASAYLLALGVSLTVCGWLARRVGVTRLWLGALVAFTLTSVACAFAPTAGWLIGMRVLQGLAAGLMIPAGQTILGQAAGPQRMGRVMGVVGIAVVGAPAIGPTIGGLMLAHWSWEWLFLINIPFGLIGLALGLRYLPESSGMPMQRLDVLGVVLAGGGVSAVVYGLSEIGTTGSVTSLSVWLPVVLGLAGLAGFLTRALRSERPLLDVRLFAIPGFRAATTAGFFAGGAMFGVMVLLPLYFQVLHGTGLIRTGVDLLSYGVGGIVMLPLGGRLTDRFGGGRVAVVGNLAIAAAVLPLAFLPADANGILIQFLLFVAGMATGVGAMPLVSSAYAAVRREQLPDATAFVNIMQRVGGAVGVALAAVILSRAAAFGWSPAAAYHLAFAALAGLSLTASAASLVLRNQQRRASRLAATGGAGATLDR</sequence>
<evidence type="ECO:0000256" key="2">
    <source>
        <dbReference type="ARBA" id="ARBA00008537"/>
    </source>
</evidence>
<feature type="transmembrane region" description="Helical" evidence="8">
    <location>
        <begin position="424"/>
        <end position="445"/>
    </location>
</feature>
<feature type="transmembrane region" description="Helical" evidence="8">
    <location>
        <begin position="157"/>
        <end position="181"/>
    </location>
</feature>
<evidence type="ECO:0000256" key="1">
    <source>
        <dbReference type="ARBA" id="ARBA00004651"/>
    </source>
</evidence>
<evidence type="ECO:0000313" key="11">
    <source>
        <dbReference type="Proteomes" id="UP000466794"/>
    </source>
</evidence>
<keyword evidence="7 8" id="KW-0472">Membrane</keyword>
<feature type="transmembrane region" description="Helical" evidence="8">
    <location>
        <begin position="451"/>
        <end position="472"/>
    </location>
</feature>
<comment type="subcellular location">
    <subcellularLocation>
        <location evidence="1">Cell membrane</location>
        <topology evidence="1">Multi-pass membrane protein</topology>
    </subcellularLocation>
</comment>
<proteinExistence type="inferred from homology"/>
<feature type="transmembrane region" description="Helical" evidence="8">
    <location>
        <begin position="218"/>
        <end position="237"/>
    </location>
</feature>
<comment type="similarity">
    <text evidence="2">Belongs to the major facilitator superfamily. EmrB family.</text>
</comment>
<dbReference type="EMBL" id="WRPP01000001">
    <property type="protein sequence ID" value="MVU76819.1"/>
    <property type="molecule type" value="Genomic_DNA"/>
</dbReference>
<gene>
    <name evidence="10" type="ORF">GPX89_06100</name>
</gene>
<dbReference type="CDD" id="cd17503">
    <property type="entry name" value="MFS_LmrB_MDR_like"/>
    <property type="match status" value="1"/>
</dbReference>
<keyword evidence="6 8" id="KW-1133">Transmembrane helix</keyword>
<dbReference type="Pfam" id="PF07690">
    <property type="entry name" value="MFS_1"/>
    <property type="match status" value="1"/>
</dbReference>
<dbReference type="PROSITE" id="PS50850">
    <property type="entry name" value="MFS"/>
    <property type="match status" value="1"/>
</dbReference>
<organism evidence="10 11">
    <name type="scientific">Nocardia terrae</name>
    <dbReference type="NCBI Taxonomy" id="2675851"/>
    <lineage>
        <taxon>Bacteria</taxon>
        <taxon>Bacillati</taxon>
        <taxon>Actinomycetota</taxon>
        <taxon>Actinomycetes</taxon>
        <taxon>Mycobacteriales</taxon>
        <taxon>Nocardiaceae</taxon>
        <taxon>Nocardia</taxon>
    </lineage>
</organism>
<dbReference type="NCBIfam" id="TIGR00711">
    <property type="entry name" value="efflux_EmrB"/>
    <property type="match status" value="1"/>
</dbReference>
<feature type="transmembrane region" description="Helical" evidence="8">
    <location>
        <begin position="320"/>
        <end position="341"/>
    </location>
</feature>
<dbReference type="Proteomes" id="UP000466794">
    <property type="component" value="Unassembled WGS sequence"/>
</dbReference>
<dbReference type="InterPro" id="IPR011701">
    <property type="entry name" value="MFS"/>
</dbReference>
<feature type="domain" description="Major facilitator superfamily (MFS) profile" evidence="9">
    <location>
        <begin position="33"/>
        <end position="477"/>
    </location>
</feature>
<evidence type="ECO:0000256" key="7">
    <source>
        <dbReference type="ARBA" id="ARBA00023136"/>
    </source>
</evidence>
<comment type="caution">
    <text evidence="10">The sequence shown here is derived from an EMBL/GenBank/DDBJ whole genome shotgun (WGS) entry which is preliminary data.</text>
</comment>
<name>A0A7K1URP8_9NOCA</name>
<evidence type="ECO:0000256" key="5">
    <source>
        <dbReference type="ARBA" id="ARBA00022692"/>
    </source>
</evidence>
<feature type="transmembrane region" description="Helical" evidence="8">
    <location>
        <begin position="353"/>
        <end position="372"/>
    </location>
</feature>
<dbReference type="GO" id="GO:0022857">
    <property type="term" value="F:transmembrane transporter activity"/>
    <property type="evidence" value="ECO:0007669"/>
    <property type="project" value="InterPro"/>
</dbReference>
<keyword evidence="3" id="KW-0813">Transport</keyword>
<feature type="transmembrane region" description="Helical" evidence="8">
    <location>
        <begin position="30"/>
        <end position="51"/>
    </location>
</feature>
<evidence type="ECO:0000256" key="4">
    <source>
        <dbReference type="ARBA" id="ARBA00022475"/>
    </source>
</evidence>
<feature type="transmembrane region" description="Helical" evidence="8">
    <location>
        <begin position="249"/>
        <end position="270"/>
    </location>
</feature>
<dbReference type="InterPro" id="IPR036259">
    <property type="entry name" value="MFS_trans_sf"/>
</dbReference>
<dbReference type="InterPro" id="IPR004638">
    <property type="entry name" value="EmrB-like"/>
</dbReference>
<dbReference type="PANTHER" id="PTHR42718">
    <property type="entry name" value="MAJOR FACILITATOR SUPERFAMILY MULTIDRUG TRANSPORTER MFSC"/>
    <property type="match status" value="1"/>
</dbReference>